<gene>
    <name evidence="14" type="ORF">AMSG_02723</name>
</gene>
<protein>
    <recommendedName>
        <fullName evidence="12">Coatomer subunit zeta</fullName>
    </recommendedName>
</protein>
<dbReference type="SUPFAM" id="SSF64356">
    <property type="entry name" value="SNARE-like"/>
    <property type="match status" value="1"/>
</dbReference>
<evidence type="ECO:0000313" key="15">
    <source>
        <dbReference type="Proteomes" id="UP000054408"/>
    </source>
</evidence>
<comment type="function">
    <text evidence="11">The coatomer is a cytosolic protein complex that binds to dilysine motifs and reversibly associates with Golgi non-clathrin-coated vesicles, which further mediate biosynthetic protein transport from the ER, via the Golgi up to the trans Golgi network. Coatomer complex is required for budding from Golgi membranes, and is essential for the retrograde Golgi-to-ER transport of dilysine-tagged proteins. The zeta subunit may be involved in regulating the coat assembly and, hence, the rate of biosynthetic protein transport due to its association-dissociation properties with the coatomer complex.</text>
</comment>
<dbReference type="GO" id="GO:0006891">
    <property type="term" value="P:intra-Golgi vesicle-mediated transport"/>
    <property type="evidence" value="ECO:0007669"/>
    <property type="project" value="TreeGrafter"/>
</dbReference>
<evidence type="ECO:0000256" key="6">
    <source>
        <dbReference type="ARBA" id="ARBA00022892"/>
    </source>
</evidence>
<sequence>MLDSLSEVVLFNGYTCVYRVAADVAMYVVGAPHENELILMSVLDGMYDTLFIHMKDQVDALAILEHLTSVLLLLDEMVDNGIIIETTPEILVERIRNEPRGSKKLAKAASSAMDKGLDKLKRALLS</sequence>
<comment type="subcellular location">
    <subcellularLocation>
        <location evidence="12">Cytoplasm</location>
    </subcellularLocation>
    <subcellularLocation>
        <location evidence="1 12">Golgi apparatus membrane</location>
        <topology evidence="1 12">Peripheral membrane protein</topology>
        <orientation evidence="1 12">Cytoplasmic side</orientation>
    </subcellularLocation>
    <subcellularLocation>
        <location evidence="12">Cytoplasmic vesicle</location>
        <location evidence="12">COPI-coated vesicle membrane</location>
        <topology evidence="12">Peripheral membrane protein</topology>
        <orientation evidence="12">Cytoplasmic side</orientation>
    </subcellularLocation>
</comment>
<dbReference type="RefSeq" id="XP_013760564.1">
    <property type="nucleotide sequence ID" value="XM_013905110.1"/>
</dbReference>
<dbReference type="PANTHER" id="PTHR11043">
    <property type="entry name" value="ZETA-COAT PROTEIN"/>
    <property type="match status" value="1"/>
</dbReference>
<keyword evidence="15" id="KW-1185">Reference proteome</keyword>
<keyword evidence="7 12" id="KW-0653">Protein transport</keyword>
<dbReference type="AlphaFoldDB" id="A0A0L0D2A9"/>
<name>A0A0L0D2A9_THETB</name>
<evidence type="ECO:0000256" key="5">
    <source>
        <dbReference type="ARBA" id="ARBA00022490"/>
    </source>
</evidence>
<evidence type="ECO:0000256" key="3">
    <source>
        <dbReference type="ARBA" id="ARBA00011775"/>
    </source>
</evidence>
<evidence type="ECO:0000256" key="9">
    <source>
        <dbReference type="ARBA" id="ARBA00023136"/>
    </source>
</evidence>
<dbReference type="InterPro" id="IPR011012">
    <property type="entry name" value="Longin-like_dom_sf"/>
</dbReference>
<reference evidence="14 15" key="1">
    <citation type="submission" date="2010-05" db="EMBL/GenBank/DDBJ databases">
        <title>The Genome Sequence of Thecamonas trahens ATCC 50062.</title>
        <authorList>
            <consortium name="The Broad Institute Genome Sequencing Platform"/>
            <person name="Russ C."/>
            <person name="Cuomo C."/>
            <person name="Shea T."/>
            <person name="Young S.K."/>
            <person name="Zeng Q."/>
            <person name="Koehrsen M."/>
            <person name="Haas B."/>
            <person name="Borodovsky M."/>
            <person name="Guigo R."/>
            <person name="Alvarado L."/>
            <person name="Berlin A."/>
            <person name="Bochicchio J."/>
            <person name="Borenstein D."/>
            <person name="Chapman S."/>
            <person name="Chen Z."/>
            <person name="Freedman E."/>
            <person name="Gellesch M."/>
            <person name="Goldberg J."/>
            <person name="Griggs A."/>
            <person name="Gujja S."/>
            <person name="Heilman E."/>
            <person name="Heiman D."/>
            <person name="Hepburn T."/>
            <person name="Howarth C."/>
            <person name="Jen D."/>
            <person name="Larson L."/>
            <person name="Mehta T."/>
            <person name="Park D."/>
            <person name="Pearson M."/>
            <person name="Roberts A."/>
            <person name="Saif S."/>
            <person name="Shenoy N."/>
            <person name="Sisk P."/>
            <person name="Stolte C."/>
            <person name="Sykes S."/>
            <person name="Thomson T."/>
            <person name="Walk T."/>
            <person name="White J."/>
            <person name="Yandava C."/>
            <person name="Burger G."/>
            <person name="Gray M.W."/>
            <person name="Holland P.W.H."/>
            <person name="King N."/>
            <person name="Lang F.B.F."/>
            <person name="Roger A.J."/>
            <person name="Ruiz-Trillo I."/>
            <person name="Lander E."/>
            <person name="Nusbaum C."/>
        </authorList>
    </citation>
    <scope>NUCLEOTIDE SEQUENCE [LARGE SCALE GENOMIC DNA]</scope>
    <source>
        <strain evidence="14 15">ATCC 50062</strain>
    </source>
</reference>
<evidence type="ECO:0000256" key="7">
    <source>
        <dbReference type="ARBA" id="ARBA00022927"/>
    </source>
</evidence>
<keyword evidence="9 12" id="KW-0472">Membrane</keyword>
<comment type="subunit">
    <text evidence="3 12">Oligomeric complex that consists of at least the alpha, beta, beta', gamma, delta, epsilon and zeta subunits.</text>
</comment>
<evidence type="ECO:0000256" key="1">
    <source>
        <dbReference type="ARBA" id="ARBA00004255"/>
    </source>
</evidence>
<dbReference type="GO" id="GO:0030126">
    <property type="term" value="C:COPI vesicle coat"/>
    <property type="evidence" value="ECO:0007669"/>
    <property type="project" value="UniProtKB-UniRule"/>
</dbReference>
<dbReference type="GO" id="GO:0000139">
    <property type="term" value="C:Golgi membrane"/>
    <property type="evidence" value="ECO:0007669"/>
    <property type="project" value="UniProtKB-SubCell"/>
</dbReference>
<proteinExistence type="inferred from homology"/>
<evidence type="ECO:0000256" key="4">
    <source>
        <dbReference type="ARBA" id="ARBA00022448"/>
    </source>
</evidence>
<dbReference type="GO" id="GO:0006890">
    <property type="term" value="P:retrograde vesicle-mediated transport, Golgi to endoplasmic reticulum"/>
    <property type="evidence" value="ECO:0007669"/>
    <property type="project" value="UniProtKB-UniRule"/>
</dbReference>
<dbReference type="OrthoDB" id="10249988at2759"/>
<dbReference type="Proteomes" id="UP000054408">
    <property type="component" value="Unassembled WGS sequence"/>
</dbReference>
<dbReference type="STRING" id="461836.A0A0L0D2A9"/>
<dbReference type="Pfam" id="PF01217">
    <property type="entry name" value="Clat_adaptor_s"/>
    <property type="match status" value="1"/>
</dbReference>
<dbReference type="EMBL" id="GL349442">
    <property type="protein sequence ID" value="KNC46270.1"/>
    <property type="molecule type" value="Genomic_DNA"/>
</dbReference>
<keyword evidence="5 12" id="KW-0963">Cytoplasm</keyword>
<evidence type="ECO:0000313" key="14">
    <source>
        <dbReference type="EMBL" id="KNC46270.1"/>
    </source>
</evidence>
<evidence type="ECO:0000256" key="10">
    <source>
        <dbReference type="ARBA" id="ARBA00023329"/>
    </source>
</evidence>
<evidence type="ECO:0000256" key="11">
    <source>
        <dbReference type="ARBA" id="ARBA00045555"/>
    </source>
</evidence>
<keyword evidence="8 12" id="KW-0333">Golgi apparatus</keyword>
<comment type="similarity">
    <text evidence="2 12">Belongs to the adaptor complexes small subunit family.</text>
</comment>
<evidence type="ECO:0000259" key="13">
    <source>
        <dbReference type="Pfam" id="PF01217"/>
    </source>
</evidence>
<keyword evidence="6 12" id="KW-0931">ER-Golgi transport</keyword>
<organism evidence="14 15">
    <name type="scientific">Thecamonas trahens ATCC 50062</name>
    <dbReference type="NCBI Taxonomy" id="461836"/>
    <lineage>
        <taxon>Eukaryota</taxon>
        <taxon>Apusozoa</taxon>
        <taxon>Apusomonadida</taxon>
        <taxon>Apusomonadidae</taxon>
        <taxon>Thecamonas</taxon>
    </lineage>
</organism>
<dbReference type="InterPro" id="IPR022775">
    <property type="entry name" value="AP_mu_sigma_su"/>
</dbReference>
<accession>A0A0L0D2A9</accession>
<dbReference type="InterPro" id="IPR039652">
    <property type="entry name" value="Coatomer_zeta"/>
</dbReference>
<dbReference type="GO" id="GO:0006886">
    <property type="term" value="P:intracellular protein transport"/>
    <property type="evidence" value="ECO:0007669"/>
    <property type="project" value="TreeGrafter"/>
</dbReference>
<dbReference type="PANTHER" id="PTHR11043:SF0">
    <property type="entry name" value="COATOMER SUBUNIT ZETA"/>
    <property type="match status" value="1"/>
</dbReference>
<keyword evidence="14" id="KW-0167">Capsid protein</keyword>
<dbReference type="OMA" id="GAPHENE"/>
<dbReference type="eggNOG" id="KOG3343">
    <property type="taxonomic scope" value="Eukaryota"/>
</dbReference>
<keyword evidence="10 12" id="KW-0968">Cytoplasmic vesicle</keyword>
<evidence type="ECO:0000256" key="2">
    <source>
        <dbReference type="ARBA" id="ARBA00006972"/>
    </source>
</evidence>
<feature type="domain" description="AP complex mu/sigma subunit" evidence="13">
    <location>
        <begin position="6"/>
        <end position="96"/>
    </location>
</feature>
<evidence type="ECO:0000256" key="12">
    <source>
        <dbReference type="RuleBase" id="RU366053"/>
    </source>
</evidence>
<keyword evidence="4 12" id="KW-0813">Transport</keyword>
<dbReference type="Gene3D" id="3.30.450.60">
    <property type="match status" value="1"/>
</dbReference>
<keyword evidence="14" id="KW-0946">Virion</keyword>
<dbReference type="GeneID" id="25562376"/>
<evidence type="ECO:0000256" key="8">
    <source>
        <dbReference type="ARBA" id="ARBA00023034"/>
    </source>
</evidence>